<accession>A0A175S0B7</accession>
<dbReference type="STRING" id="33881.NS184_03490"/>
<dbReference type="SUPFAM" id="SSF55186">
    <property type="entry name" value="ThrRS/AlaRS common domain"/>
    <property type="match status" value="1"/>
</dbReference>
<protein>
    <recommendedName>
        <fullName evidence="3">Metal-dependent hydrolase</fullName>
    </recommendedName>
</protein>
<evidence type="ECO:0000313" key="2">
    <source>
        <dbReference type="Proteomes" id="UP000078252"/>
    </source>
</evidence>
<proteinExistence type="predicted"/>
<dbReference type="EMBL" id="LDQC01000022">
    <property type="protein sequence ID" value="KTR09129.1"/>
    <property type="molecule type" value="Genomic_DNA"/>
</dbReference>
<dbReference type="AlphaFoldDB" id="A0A175S0B7"/>
<dbReference type="GO" id="GO:0000166">
    <property type="term" value="F:nucleotide binding"/>
    <property type="evidence" value="ECO:0007669"/>
    <property type="project" value="InterPro"/>
</dbReference>
<comment type="caution">
    <text evidence="1">The sequence shown here is derived from an EMBL/GenBank/DDBJ whole genome shotgun (WGS) entry which is preliminary data.</text>
</comment>
<dbReference type="Gene3D" id="3.30.980.10">
    <property type="entry name" value="Threonyl-trna Synthetase, Chain A, domain 2"/>
    <property type="match status" value="1"/>
</dbReference>
<sequence length="290" mass="30528">MAVPTTDTEVTYPAGALTSEGTVVHVEPAGADRWAVFLDRTAAHPVDTAWPDQPADRVTLRTPDATYETVEVRVAGFHDGSVHIGDALPVRTGTEGWVFGVAHVVVGPPPQIGGPVTVTVDPDFRVALSVAHSTCHLAALALDAVLAEHWSKPGSTDALGHPAFDSLAIVRSSIHEYRSEDEYRIGKSLRKKGFDPAAFDDADAVAARVTEQLRAWTASGGPIHVEAEGPGLSARRQWTCALPEGTAAIPCGGTHPRSLADLVDPAVTIAVEDVPGARLVTMTTTVVAHR</sequence>
<dbReference type="Proteomes" id="UP000078252">
    <property type="component" value="Unassembled WGS sequence"/>
</dbReference>
<name>A0A175S0B7_9MICO</name>
<evidence type="ECO:0000313" key="1">
    <source>
        <dbReference type="EMBL" id="KTR09129.1"/>
    </source>
</evidence>
<dbReference type="RefSeq" id="WP_058724820.1">
    <property type="nucleotide sequence ID" value="NZ_LDQC01000022.1"/>
</dbReference>
<dbReference type="OrthoDB" id="6396444at2"/>
<evidence type="ECO:0008006" key="3">
    <source>
        <dbReference type="Google" id="ProtNLM"/>
    </source>
</evidence>
<organism evidence="1 2">
    <name type="scientific">Curtobacterium luteum</name>
    <dbReference type="NCBI Taxonomy" id="33881"/>
    <lineage>
        <taxon>Bacteria</taxon>
        <taxon>Bacillati</taxon>
        <taxon>Actinomycetota</taxon>
        <taxon>Actinomycetes</taxon>
        <taxon>Micrococcales</taxon>
        <taxon>Microbacteriaceae</taxon>
        <taxon>Curtobacterium</taxon>
    </lineage>
</organism>
<dbReference type="PATRIC" id="fig|33881.3.peg.962"/>
<dbReference type="InterPro" id="IPR018163">
    <property type="entry name" value="Thr/Ala-tRNA-synth_IIc_edit"/>
</dbReference>
<gene>
    <name evidence="1" type="ORF">NS184_03490</name>
</gene>
<reference evidence="1 2" key="1">
    <citation type="journal article" date="2016" name="Front. Microbiol.">
        <title>Genomic Resource of Rice Seed Associated Bacteria.</title>
        <authorList>
            <person name="Midha S."/>
            <person name="Bansal K."/>
            <person name="Sharma S."/>
            <person name="Kumar N."/>
            <person name="Patil P.P."/>
            <person name="Chaudhry V."/>
            <person name="Patil P.B."/>
        </authorList>
    </citation>
    <scope>NUCLEOTIDE SEQUENCE [LARGE SCALE GENOMIC DNA]</scope>
    <source>
        <strain evidence="1 2">NS184</strain>
    </source>
</reference>